<gene>
    <name evidence="1" type="ORF">F7645_09040</name>
</gene>
<proteinExistence type="predicted"/>
<dbReference type="RefSeq" id="WP_101955826.1">
    <property type="nucleotide sequence ID" value="NZ_JAJHTL010000012.1"/>
</dbReference>
<name>A0AAP1RFU8_9FLAO</name>
<keyword evidence="2" id="KW-1185">Reference proteome</keyword>
<reference evidence="1 2" key="1">
    <citation type="journal article" date="2020" name="Int. J. Syst. Evol. Microbiol.">
        <title>Tenacibaculum piscium sp. nov., isolated from skin ulcers of sea-farmed fish, and description of Tenacibaculum finnmarkense sp. nov. with subdivision into genomovars finnmarkense and ulcerans.</title>
        <authorList>
            <person name="Olsen A.B."/>
            <person name="Spilsberg B."/>
            <person name="Nilsen H.K."/>
            <person name="Lagesen K."/>
            <person name="Gulla S."/>
            <person name="Avendano-Herrera R."/>
            <person name="Irgang R."/>
            <person name="Duchaud E."/>
            <person name="Colquhoun D.J."/>
        </authorList>
    </citation>
    <scope>NUCLEOTIDE SEQUENCE [LARGE SCALE GENOMIC DNA]</scope>
    <source>
        <strain evidence="1 2">TNO037</strain>
    </source>
</reference>
<accession>A0AAP1RFU8</accession>
<dbReference type="EMBL" id="WXXV01000011">
    <property type="protein sequence ID" value="MBE7695564.1"/>
    <property type="molecule type" value="Genomic_DNA"/>
</dbReference>
<dbReference type="AlphaFoldDB" id="A0AAP1RFU8"/>
<dbReference type="Proteomes" id="UP000806077">
    <property type="component" value="Unassembled WGS sequence"/>
</dbReference>
<evidence type="ECO:0000313" key="2">
    <source>
        <dbReference type="Proteomes" id="UP000806077"/>
    </source>
</evidence>
<evidence type="ECO:0000313" key="1">
    <source>
        <dbReference type="EMBL" id="MBE7695564.1"/>
    </source>
</evidence>
<organism evidence="1 2">
    <name type="scientific">Tenacibaculum finnmarkense genomovar finnmarkense</name>
    <dbReference type="NCBI Taxonomy" id="1458503"/>
    <lineage>
        <taxon>Bacteria</taxon>
        <taxon>Pseudomonadati</taxon>
        <taxon>Bacteroidota</taxon>
        <taxon>Flavobacteriia</taxon>
        <taxon>Flavobacteriales</taxon>
        <taxon>Flavobacteriaceae</taxon>
        <taxon>Tenacibaculum</taxon>
        <taxon>Tenacibaculum finnmarkense</taxon>
    </lineage>
</organism>
<comment type="caution">
    <text evidence="1">The sequence shown here is derived from an EMBL/GenBank/DDBJ whole genome shotgun (WGS) entry which is preliminary data.</text>
</comment>
<protein>
    <submittedName>
        <fullName evidence="1">Uncharacterized protein</fullName>
    </submittedName>
</protein>
<sequence length="140" mass="16311">MNLPDINKRLKEVIEYFNEGNVSDFSKKLNGVSQQKLNRLFNLDSRTKKYPAISQDIITEVLSNIPEVNPTWFLLGKEKMIKDLELPELTEIKFENISDDELSLYIIKNKDRLLTNKVLKVFIEKRATEIAINILKSDIK</sequence>